<evidence type="ECO:0000313" key="2">
    <source>
        <dbReference type="EMBL" id="HFC92735.1"/>
    </source>
</evidence>
<reference evidence="2" key="1">
    <citation type="journal article" date="2020" name="mSystems">
        <title>Genome- and Community-Level Interaction Insights into Carbon Utilization and Element Cycling Functions of Hydrothermarchaeota in Hydrothermal Sediment.</title>
        <authorList>
            <person name="Zhou Z."/>
            <person name="Liu Y."/>
            <person name="Xu W."/>
            <person name="Pan J."/>
            <person name="Luo Z.H."/>
            <person name="Li M."/>
        </authorList>
    </citation>
    <scope>NUCLEOTIDE SEQUENCE [LARGE SCALE GENOMIC DNA]</scope>
    <source>
        <strain evidence="2">HyVt-493</strain>
    </source>
</reference>
<dbReference type="PANTHER" id="PTHR21666">
    <property type="entry name" value="PEPTIDASE-RELATED"/>
    <property type="match status" value="1"/>
</dbReference>
<sequence>MKRLKNILLLLICALLFLIYFPDEKNYMPVANATLKDWNPKSFWYYPWGRSITHKGIDIFAKKGTNVVARTYGLVIFAGYNGIGGKAVIVLSNKLHLHYYAHLKMINTTKFTFVSAGEKMGEVGSTGNAKGKPAHLHYSISRLIPQPMDWDFNVPQGWKKMFYIDPALNLAAK</sequence>
<dbReference type="SUPFAM" id="SSF51261">
    <property type="entry name" value="Duplicated hybrid motif"/>
    <property type="match status" value="1"/>
</dbReference>
<dbReference type="PANTHER" id="PTHR21666:SF268">
    <property type="entry name" value="PEPTIDASE M23 DOMAIN-CONTAINING PROTEIN"/>
    <property type="match status" value="1"/>
</dbReference>
<dbReference type="Pfam" id="PF01551">
    <property type="entry name" value="Peptidase_M23"/>
    <property type="match status" value="1"/>
</dbReference>
<protein>
    <submittedName>
        <fullName evidence="2">M23 family metallopeptidase</fullName>
    </submittedName>
</protein>
<comment type="caution">
    <text evidence="2">The sequence shown here is derived from an EMBL/GenBank/DDBJ whole genome shotgun (WGS) entry which is preliminary data.</text>
</comment>
<proteinExistence type="predicted"/>
<dbReference type="EMBL" id="DRMS01000297">
    <property type="protein sequence ID" value="HFC92735.1"/>
    <property type="molecule type" value="Genomic_DNA"/>
</dbReference>
<accession>A0A7V2WVD8</accession>
<name>A0A7V2WVD8_LEUMU</name>
<feature type="domain" description="M23ase beta-sheet core" evidence="1">
    <location>
        <begin position="53"/>
        <end position="141"/>
    </location>
</feature>
<dbReference type="AlphaFoldDB" id="A0A7V2WVD8"/>
<gene>
    <name evidence="2" type="ORF">ENJ51_07970</name>
</gene>
<evidence type="ECO:0000259" key="1">
    <source>
        <dbReference type="Pfam" id="PF01551"/>
    </source>
</evidence>
<dbReference type="InterPro" id="IPR011055">
    <property type="entry name" value="Dup_hybrid_motif"/>
</dbReference>
<dbReference type="InterPro" id="IPR016047">
    <property type="entry name" value="M23ase_b-sheet_dom"/>
</dbReference>
<dbReference type="InterPro" id="IPR050570">
    <property type="entry name" value="Cell_wall_metabolism_enzyme"/>
</dbReference>
<dbReference type="Gene3D" id="2.70.70.10">
    <property type="entry name" value="Glucose Permease (Domain IIA)"/>
    <property type="match status" value="1"/>
</dbReference>
<dbReference type="GO" id="GO:0004222">
    <property type="term" value="F:metalloendopeptidase activity"/>
    <property type="evidence" value="ECO:0007669"/>
    <property type="project" value="TreeGrafter"/>
</dbReference>
<dbReference type="CDD" id="cd12797">
    <property type="entry name" value="M23_peptidase"/>
    <property type="match status" value="1"/>
</dbReference>
<organism evidence="2">
    <name type="scientific">Leucothrix mucor</name>
    <dbReference type="NCBI Taxonomy" id="45248"/>
    <lineage>
        <taxon>Bacteria</taxon>
        <taxon>Pseudomonadati</taxon>
        <taxon>Pseudomonadota</taxon>
        <taxon>Gammaproteobacteria</taxon>
        <taxon>Thiotrichales</taxon>
        <taxon>Thiotrichaceae</taxon>
        <taxon>Leucothrix</taxon>
    </lineage>
</organism>
<dbReference type="Proteomes" id="UP000885750">
    <property type="component" value="Unassembled WGS sequence"/>
</dbReference>